<dbReference type="EMBL" id="JAHUZE010000004">
    <property type="protein sequence ID" value="MBV7380553.1"/>
    <property type="molecule type" value="Genomic_DNA"/>
</dbReference>
<proteinExistence type="predicted"/>
<accession>A0ABS6T783</accession>
<gene>
    <name evidence="1" type="ORF">KJP28_16630</name>
</gene>
<evidence type="ECO:0000313" key="1">
    <source>
        <dbReference type="EMBL" id="MBV7380553.1"/>
    </source>
</evidence>
<dbReference type="RefSeq" id="WP_218393754.1">
    <property type="nucleotide sequence ID" value="NZ_JAHUZE010000004.1"/>
</dbReference>
<dbReference type="Proteomes" id="UP000756530">
    <property type="component" value="Unassembled WGS sequence"/>
</dbReference>
<protein>
    <submittedName>
        <fullName evidence="1">Uncharacterized protein</fullName>
    </submittedName>
</protein>
<organism evidence="1 2">
    <name type="scientific">Maritimibacter dapengensis</name>
    <dbReference type="NCBI Taxonomy" id="2836868"/>
    <lineage>
        <taxon>Bacteria</taxon>
        <taxon>Pseudomonadati</taxon>
        <taxon>Pseudomonadota</taxon>
        <taxon>Alphaproteobacteria</taxon>
        <taxon>Rhodobacterales</taxon>
        <taxon>Roseobacteraceae</taxon>
        <taxon>Maritimibacter</taxon>
    </lineage>
</organism>
<keyword evidence="2" id="KW-1185">Reference proteome</keyword>
<sequence length="63" mass="6968">MGPKDTDLINWLNNLDAEERKSLLELIGMTEPVTEIEPTKLELLEAALALLPGYTTGSSNRIQ</sequence>
<reference evidence="1 2" key="1">
    <citation type="submission" date="2021-05" db="EMBL/GenBank/DDBJ databases">
        <title>Culturable bacteria isolated from Daya Bay.</title>
        <authorList>
            <person name="Zheng W."/>
            <person name="Yu S."/>
            <person name="Huang Y."/>
        </authorList>
    </citation>
    <scope>NUCLEOTIDE SEQUENCE [LARGE SCALE GENOMIC DNA]</scope>
    <source>
        <strain evidence="1 2">DP4N28-5</strain>
    </source>
</reference>
<evidence type="ECO:0000313" key="2">
    <source>
        <dbReference type="Proteomes" id="UP000756530"/>
    </source>
</evidence>
<name>A0ABS6T783_9RHOB</name>
<comment type="caution">
    <text evidence="1">The sequence shown here is derived from an EMBL/GenBank/DDBJ whole genome shotgun (WGS) entry which is preliminary data.</text>
</comment>